<organism evidence="2 3">
    <name type="scientific">Aplosporella prunicola CBS 121167</name>
    <dbReference type="NCBI Taxonomy" id="1176127"/>
    <lineage>
        <taxon>Eukaryota</taxon>
        <taxon>Fungi</taxon>
        <taxon>Dikarya</taxon>
        <taxon>Ascomycota</taxon>
        <taxon>Pezizomycotina</taxon>
        <taxon>Dothideomycetes</taxon>
        <taxon>Dothideomycetes incertae sedis</taxon>
        <taxon>Botryosphaeriales</taxon>
        <taxon>Aplosporellaceae</taxon>
        <taxon>Aplosporella</taxon>
    </lineage>
</organism>
<proteinExistence type="predicted"/>
<dbReference type="OrthoDB" id="3438340at2759"/>
<sequence>MPPAAAARPDEIAFNRASVALARSQALIASWLPPRTTEEAASAKSDDDVQKEDKALFTPSAEVLGVGAEPPKDVLEGSFRRNQLSSNERLRQQLLGKNAKPGPKSAQQSGPLHAPVKKPAPKPAARRQADSDDDEEEGRAAAFKSKRQKTQAATTDPIANARRPREEDASDSDEREERPKAALKQAPAPATSSVPERPKKKANSFLDELLEERSKKKKKKRNKNKGEAAGQE</sequence>
<feature type="compositionally biased region" description="Basic and acidic residues" evidence="1">
    <location>
        <begin position="70"/>
        <end position="79"/>
    </location>
</feature>
<reference evidence="2" key="1">
    <citation type="journal article" date="2020" name="Stud. Mycol.">
        <title>101 Dothideomycetes genomes: a test case for predicting lifestyles and emergence of pathogens.</title>
        <authorList>
            <person name="Haridas S."/>
            <person name="Albert R."/>
            <person name="Binder M."/>
            <person name="Bloem J."/>
            <person name="Labutti K."/>
            <person name="Salamov A."/>
            <person name="Andreopoulos B."/>
            <person name="Baker S."/>
            <person name="Barry K."/>
            <person name="Bills G."/>
            <person name="Bluhm B."/>
            <person name="Cannon C."/>
            <person name="Castanera R."/>
            <person name="Culley D."/>
            <person name="Daum C."/>
            <person name="Ezra D."/>
            <person name="Gonzalez J."/>
            <person name="Henrissat B."/>
            <person name="Kuo A."/>
            <person name="Liang C."/>
            <person name="Lipzen A."/>
            <person name="Lutzoni F."/>
            <person name="Magnuson J."/>
            <person name="Mondo S."/>
            <person name="Nolan M."/>
            <person name="Ohm R."/>
            <person name="Pangilinan J."/>
            <person name="Park H.-J."/>
            <person name="Ramirez L."/>
            <person name="Alfaro M."/>
            <person name="Sun H."/>
            <person name="Tritt A."/>
            <person name="Yoshinaga Y."/>
            <person name="Zwiers L.-H."/>
            <person name="Turgeon B."/>
            <person name="Goodwin S."/>
            <person name="Spatafora J."/>
            <person name="Crous P."/>
            <person name="Grigoriev I."/>
        </authorList>
    </citation>
    <scope>NUCLEOTIDE SEQUENCE</scope>
    <source>
        <strain evidence="2">CBS 121167</strain>
    </source>
</reference>
<keyword evidence="3" id="KW-1185">Reference proteome</keyword>
<dbReference type="EMBL" id="ML995478">
    <property type="protein sequence ID" value="KAF2145084.1"/>
    <property type="molecule type" value="Genomic_DNA"/>
</dbReference>
<dbReference type="AlphaFoldDB" id="A0A6A6BPD3"/>
<accession>A0A6A6BPD3</accession>
<dbReference type="InterPro" id="IPR021641">
    <property type="entry name" value="DUF3245"/>
</dbReference>
<evidence type="ECO:0000313" key="3">
    <source>
        <dbReference type="Proteomes" id="UP000799438"/>
    </source>
</evidence>
<dbReference type="Proteomes" id="UP000799438">
    <property type="component" value="Unassembled WGS sequence"/>
</dbReference>
<feature type="region of interest" description="Disordered" evidence="1">
    <location>
        <begin position="32"/>
        <end position="232"/>
    </location>
</feature>
<name>A0A6A6BPD3_9PEZI</name>
<dbReference type="Pfam" id="PF11595">
    <property type="entry name" value="DUF3245"/>
    <property type="match status" value="1"/>
</dbReference>
<feature type="compositionally biased region" description="Basic and acidic residues" evidence="1">
    <location>
        <begin position="44"/>
        <end position="55"/>
    </location>
</feature>
<dbReference type="GeneID" id="54301438"/>
<protein>
    <submittedName>
        <fullName evidence="2">Uncharacterized protein</fullName>
    </submittedName>
</protein>
<evidence type="ECO:0000256" key="1">
    <source>
        <dbReference type="SAM" id="MobiDB-lite"/>
    </source>
</evidence>
<evidence type="ECO:0000313" key="2">
    <source>
        <dbReference type="EMBL" id="KAF2145084.1"/>
    </source>
</evidence>
<gene>
    <name evidence="2" type="ORF">K452DRAFT_316207</name>
</gene>
<dbReference type="RefSeq" id="XP_033400796.1">
    <property type="nucleotide sequence ID" value="XM_033543941.1"/>
</dbReference>